<evidence type="ECO:0000313" key="5">
    <source>
        <dbReference type="Proteomes" id="UP000035721"/>
    </source>
</evidence>
<comment type="caution">
    <text evidence="4">The sequence shown here is derived from an EMBL/GenBank/DDBJ whole genome shotgun (WGS) entry which is preliminary data.</text>
</comment>
<keyword evidence="2" id="KW-1133">Transmembrane helix</keyword>
<dbReference type="EMBL" id="CAJB01000068">
    <property type="protein sequence ID" value="CCH77030.1"/>
    <property type="molecule type" value="Genomic_DNA"/>
</dbReference>
<evidence type="ECO:0000256" key="2">
    <source>
        <dbReference type="SAM" id="Phobius"/>
    </source>
</evidence>
<dbReference type="InterPro" id="IPR008930">
    <property type="entry name" value="Terpenoid_cyclase/PrenylTrfase"/>
</dbReference>
<feature type="signal peptide" evidence="3">
    <location>
        <begin position="1"/>
        <end position="32"/>
    </location>
</feature>
<evidence type="ECO:0000256" key="3">
    <source>
        <dbReference type="SAM" id="SignalP"/>
    </source>
</evidence>
<feature type="region of interest" description="Disordered" evidence="1">
    <location>
        <begin position="510"/>
        <end position="529"/>
    </location>
</feature>
<organism evidence="4 5">
    <name type="scientific">Nostocoides japonicum T1-X7</name>
    <dbReference type="NCBI Taxonomy" id="1194083"/>
    <lineage>
        <taxon>Bacteria</taxon>
        <taxon>Bacillati</taxon>
        <taxon>Actinomycetota</taxon>
        <taxon>Actinomycetes</taxon>
        <taxon>Micrococcales</taxon>
        <taxon>Intrasporangiaceae</taxon>
        <taxon>Nostocoides</taxon>
    </lineage>
</organism>
<feature type="chain" id="PRO_5001721016" description="LPXTG-motif cell wall anchor domain protein" evidence="3">
    <location>
        <begin position="33"/>
        <end position="578"/>
    </location>
</feature>
<keyword evidence="2" id="KW-0472">Membrane</keyword>
<name>A0A077LYI7_9MICO</name>
<evidence type="ECO:0000313" key="4">
    <source>
        <dbReference type="EMBL" id="CCH77030.1"/>
    </source>
</evidence>
<gene>
    <name evidence="4" type="ORF">BN12_160005</name>
</gene>
<reference evidence="4 5" key="1">
    <citation type="journal article" date="2013" name="ISME J.">
        <title>A metabolic model for members of the genus Tetrasphaera involved in enhanced biological phosphorus removal.</title>
        <authorList>
            <person name="Kristiansen R."/>
            <person name="Nguyen H.T.T."/>
            <person name="Saunders A.M."/>
            <person name="Nielsen J.L."/>
            <person name="Wimmer R."/>
            <person name="Le V.Q."/>
            <person name="McIlroy S.J."/>
            <person name="Petrovski S."/>
            <person name="Seviour R.J."/>
            <person name="Calteau A."/>
            <person name="Nielsen K.L."/>
            <person name="Nielsen P.H."/>
        </authorList>
    </citation>
    <scope>NUCLEOTIDE SEQUENCE [LARGE SCALE GENOMIC DNA]</scope>
    <source>
        <strain evidence="4 5">T1-X7</strain>
    </source>
</reference>
<protein>
    <recommendedName>
        <fullName evidence="6">LPXTG-motif cell wall anchor domain protein</fullName>
    </recommendedName>
</protein>
<keyword evidence="2" id="KW-0812">Transmembrane</keyword>
<dbReference type="RefSeq" id="WP_048550133.1">
    <property type="nucleotide sequence ID" value="NZ_HF570958.1"/>
</dbReference>
<dbReference type="Gene3D" id="1.50.10.20">
    <property type="match status" value="1"/>
</dbReference>
<feature type="compositionally biased region" description="Low complexity" evidence="1">
    <location>
        <begin position="34"/>
        <end position="115"/>
    </location>
</feature>
<sequence>MHRPTGIALAARTAAATLAAAALVLAPVAAHAADDPTPTTEVAPAANDATASSPSDSDTTSTTGDPTASSPTSTSTSPTSTSSSSSTTSSSSSTHKAPSAAARARSLTARAESAAPLKSPGPSWTSGGANLRAGRHAVAAAGDADLSAHAWFLQNQLATGGHHLSTTYAGTAYADAGLTADAVLALDAAGTGQSEAAKATAWLEGDVATYMGGGGDEAYAGATAKLLVVANAQGVDPTDFGGVDLVETLLGLEQGDGQFKDRSAYGDFSNTIGQSLAIVGLLGAQLEPSDDDRAIDFLLDQQCADGGFRIAFDTSPCVSDNDATTYAIQALVAAELAGVGTEPDAKRDAATDRTDGDSGSGGTAAKADVTPRVTADAIDTAIDDAVSYLDGQVGRDGGVKGGSGAPTENANSTGLATQAFVAAGAEDSADVTATWLEAHAYGCDFPATLRGGFAYDATALATAASAGSKATVSDQDVRASTQALPGLAGVPLVAISSDGAAATAAALTCAKPTSPTSPPSTSSTSSATAAPVAATSSPTGALAYTGAQIWPLGLAALVLLLLGSAVVVLARRRGGAHA</sequence>
<keyword evidence="5" id="KW-1185">Reference proteome</keyword>
<feature type="region of interest" description="Disordered" evidence="1">
    <location>
        <begin position="34"/>
        <end position="129"/>
    </location>
</feature>
<dbReference type="AlphaFoldDB" id="A0A077LYI7"/>
<feature type="transmembrane region" description="Helical" evidence="2">
    <location>
        <begin position="549"/>
        <end position="570"/>
    </location>
</feature>
<dbReference type="Proteomes" id="UP000035721">
    <property type="component" value="Unassembled WGS sequence"/>
</dbReference>
<dbReference type="STRING" id="1194083.BN12_160005"/>
<proteinExistence type="predicted"/>
<dbReference type="SUPFAM" id="SSF48239">
    <property type="entry name" value="Terpenoid cyclases/Protein prenyltransferases"/>
    <property type="match status" value="1"/>
</dbReference>
<evidence type="ECO:0008006" key="6">
    <source>
        <dbReference type="Google" id="ProtNLM"/>
    </source>
</evidence>
<feature type="region of interest" description="Disordered" evidence="1">
    <location>
        <begin position="341"/>
        <end position="368"/>
    </location>
</feature>
<accession>A0A077LYI7</accession>
<dbReference type="OrthoDB" id="4842970at2"/>
<keyword evidence="3" id="KW-0732">Signal</keyword>
<evidence type="ECO:0000256" key="1">
    <source>
        <dbReference type="SAM" id="MobiDB-lite"/>
    </source>
</evidence>
<feature type="compositionally biased region" description="Basic and acidic residues" evidence="1">
    <location>
        <begin position="343"/>
        <end position="356"/>
    </location>
</feature>